<dbReference type="GO" id="GO:0005634">
    <property type="term" value="C:nucleus"/>
    <property type="evidence" value="ECO:0007669"/>
    <property type="project" value="UniProtKB-SubCell"/>
</dbReference>
<proteinExistence type="inferred from homology"/>
<dbReference type="PANTHER" id="PTHR31384">
    <property type="entry name" value="AUXIN RESPONSE FACTOR 4-RELATED"/>
    <property type="match status" value="1"/>
</dbReference>
<name>A0AAD1ZBK0_9LAMI</name>
<keyword evidence="7 8" id="KW-0927">Auxin signaling pathway</keyword>
<dbReference type="PROSITE" id="PS50863">
    <property type="entry name" value="B3"/>
    <property type="match status" value="1"/>
</dbReference>
<dbReference type="GO" id="GO:0003677">
    <property type="term" value="F:DNA binding"/>
    <property type="evidence" value="ECO:0007669"/>
    <property type="project" value="UniProtKB-KW"/>
</dbReference>
<keyword evidence="12" id="KW-1185">Reference proteome</keyword>
<evidence type="ECO:0000256" key="1">
    <source>
        <dbReference type="ARBA" id="ARBA00004123"/>
    </source>
</evidence>
<evidence type="ECO:0000256" key="3">
    <source>
        <dbReference type="ARBA" id="ARBA00023015"/>
    </source>
</evidence>
<feature type="region of interest" description="Disordered" evidence="9">
    <location>
        <begin position="369"/>
        <end position="399"/>
    </location>
</feature>
<protein>
    <recommendedName>
        <fullName evidence="8">Auxin response factor</fullName>
    </recommendedName>
</protein>
<dbReference type="InterPro" id="IPR044835">
    <property type="entry name" value="ARF_plant"/>
</dbReference>
<dbReference type="Proteomes" id="UP000834106">
    <property type="component" value="Chromosome 6"/>
</dbReference>
<comment type="function">
    <text evidence="8">Auxin response factors (ARFs) are transcriptional factors that bind specifically to the DNA sequence 5'-TGTCTC-3' found in the auxin-responsive promoter elements (AuxREs).</text>
</comment>
<evidence type="ECO:0000256" key="5">
    <source>
        <dbReference type="ARBA" id="ARBA00023163"/>
    </source>
</evidence>
<dbReference type="InterPro" id="IPR003340">
    <property type="entry name" value="B3_DNA-bd"/>
</dbReference>
<dbReference type="Gene3D" id="2.40.330.10">
    <property type="entry name" value="DNA-binding pseudobarrel domain"/>
    <property type="match status" value="1"/>
</dbReference>
<evidence type="ECO:0000256" key="7">
    <source>
        <dbReference type="ARBA" id="ARBA00023294"/>
    </source>
</evidence>
<reference evidence="11" key="1">
    <citation type="submission" date="2023-05" db="EMBL/GenBank/DDBJ databases">
        <authorList>
            <person name="Huff M."/>
        </authorList>
    </citation>
    <scope>NUCLEOTIDE SEQUENCE</scope>
</reference>
<comment type="similarity">
    <text evidence="2 8">Belongs to the ARF family.</text>
</comment>
<accession>A0AAD1ZBK0</accession>
<evidence type="ECO:0000259" key="10">
    <source>
        <dbReference type="PROSITE" id="PS50863"/>
    </source>
</evidence>
<evidence type="ECO:0000313" key="12">
    <source>
        <dbReference type="Proteomes" id="UP000834106"/>
    </source>
</evidence>
<dbReference type="Pfam" id="PF06507">
    <property type="entry name" value="ARF_AD"/>
    <property type="match status" value="1"/>
</dbReference>
<keyword evidence="5 8" id="KW-0804">Transcription</keyword>
<evidence type="ECO:0000256" key="4">
    <source>
        <dbReference type="ARBA" id="ARBA00023125"/>
    </source>
</evidence>
<keyword evidence="3 8" id="KW-0805">Transcription regulation</keyword>
<evidence type="ECO:0000256" key="2">
    <source>
        <dbReference type="ARBA" id="ARBA00007853"/>
    </source>
</evidence>
<keyword evidence="6 8" id="KW-0539">Nucleus</keyword>
<evidence type="ECO:0000256" key="6">
    <source>
        <dbReference type="ARBA" id="ARBA00023242"/>
    </source>
</evidence>
<dbReference type="InterPro" id="IPR015300">
    <property type="entry name" value="DNA-bd_pseudobarrel_sf"/>
</dbReference>
<dbReference type="PANTHER" id="PTHR31384:SF94">
    <property type="entry name" value="AUXIN RESPONSE FACTOR 17"/>
    <property type="match status" value="1"/>
</dbReference>
<evidence type="ECO:0000256" key="9">
    <source>
        <dbReference type="SAM" id="MobiDB-lite"/>
    </source>
</evidence>
<dbReference type="AlphaFoldDB" id="A0AAD1ZBK0"/>
<sequence>MSTAAIEVDPSVWKAIAGSSVQIPPVNSYVYYFTQGHIENFSSTSIQKCNLYFCHPIILCKLLSVQFLAVPSSDQLSIRMRLQPVHPSWPRRRTRLNGSEENEVLSYTKILTPSDTKNEGGFFVPRYCADLIFPRLDLSAEPPMCQNLVIKDTFNYAWEFRHVYRGTPPRHMLTTGWNMFVNNKQLAPGDSVVFMSKTSTNELFIGVRRGACPTKNNDRWNFPTMVEEEIPFEVVYYPMVGMRNFVVSADKVDDSMDFSWALNMRVKMMVETQEFSSVAWFQGTVTDIDSHRHSHGTGFASPWRMLQVTWDQPEIMQNMNTVSPWEVEHVLSTPQLHPSKKLKSQQNSGILLDEEEEIFHMNESCNSSAGHMNLSSSDKSHSSASLQGARLDQNASSHKVLTDPVENVVELEPSTVSTLANNGNLSSEKLSLIVQNSIRELVGLQGNHSSTKVVVNSFKLFGKTIHIADSVESGVDNSDTHEGKPV</sequence>
<dbReference type="GO" id="GO:0009734">
    <property type="term" value="P:auxin-activated signaling pathway"/>
    <property type="evidence" value="ECO:0007669"/>
    <property type="project" value="UniProtKB-KW"/>
</dbReference>
<dbReference type="CDD" id="cd10017">
    <property type="entry name" value="B3_DNA"/>
    <property type="match status" value="1"/>
</dbReference>
<comment type="subunit">
    <text evidence="8">Homodimers and heterodimers.</text>
</comment>
<dbReference type="Pfam" id="PF02362">
    <property type="entry name" value="B3"/>
    <property type="match status" value="1"/>
</dbReference>
<dbReference type="GO" id="GO:0006355">
    <property type="term" value="P:regulation of DNA-templated transcription"/>
    <property type="evidence" value="ECO:0007669"/>
    <property type="project" value="InterPro"/>
</dbReference>
<gene>
    <name evidence="11" type="ORF">FPE_LOCUS11492</name>
</gene>
<feature type="domain" description="TF-B3" evidence="10">
    <location>
        <begin position="107"/>
        <end position="211"/>
    </location>
</feature>
<evidence type="ECO:0000313" key="11">
    <source>
        <dbReference type="EMBL" id="CAI9764062.1"/>
    </source>
</evidence>
<dbReference type="EMBL" id="OU503041">
    <property type="protein sequence ID" value="CAI9764062.1"/>
    <property type="molecule type" value="Genomic_DNA"/>
</dbReference>
<dbReference type="SMART" id="SM01019">
    <property type="entry name" value="B3"/>
    <property type="match status" value="1"/>
</dbReference>
<dbReference type="InterPro" id="IPR010525">
    <property type="entry name" value="ARF_dom"/>
</dbReference>
<dbReference type="Gene3D" id="2.30.30.1040">
    <property type="match status" value="1"/>
</dbReference>
<dbReference type="SUPFAM" id="SSF101936">
    <property type="entry name" value="DNA-binding pseudobarrel domain"/>
    <property type="match status" value="1"/>
</dbReference>
<organism evidence="11 12">
    <name type="scientific">Fraxinus pennsylvanica</name>
    <dbReference type="NCBI Taxonomy" id="56036"/>
    <lineage>
        <taxon>Eukaryota</taxon>
        <taxon>Viridiplantae</taxon>
        <taxon>Streptophyta</taxon>
        <taxon>Embryophyta</taxon>
        <taxon>Tracheophyta</taxon>
        <taxon>Spermatophyta</taxon>
        <taxon>Magnoliopsida</taxon>
        <taxon>eudicotyledons</taxon>
        <taxon>Gunneridae</taxon>
        <taxon>Pentapetalae</taxon>
        <taxon>asterids</taxon>
        <taxon>lamiids</taxon>
        <taxon>Lamiales</taxon>
        <taxon>Oleaceae</taxon>
        <taxon>Oleeae</taxon>
        <taxon>Fraxinus</taxon>
    </lineage>
</organism>
<evidence type="ECO:0000256" key="8">
    <source>
        <dbReference type="RuleBase" id="RU004561"/>
    </source>
</evidence>
<keyword evidence="4 8" id="KW-0238">DNA-binding</keyword>
<comment type="subcellular location">
    <subcellularLocation>
        <location evidence="1 8">Nucleus</location>
    </subcellularLocation>
</comment>